<protein>
    <recommendedName>
        <fullName evidence="3">Uma2 family endonuclease</fullName>
    </recommendedName>
</protein>
<dbReference type="Gene3D" id="3.90.1570.10">
    <property type="entry name" value="tt1808, chain A"/>
    <property type="match status" value="1"/>
</dbReference>
<dbReference type="RefSeq" id="WP_232184624.1">
    <property type="nucleotide sequence ID" value="NZ_JAIOAP010000003.1"/>
</dbReference>
<dbReference type="InterPro" id="IPR012296">
    <property type="entry name" value="Nuclease_put_TT1808"/>
</dbReference>
<evidence type="ECO:0000313" key="1">
    <source>
        <dbReference type="EMBL" id="MEQ4482625.1"/>
    </source>
</evidence>
<dbReference type="Proteomes" id="UP001493487">
    <property type="component" value="Unassembled WGS sequence"/>
</dbReference>
<accession>A0ABV1KRA6</accession>
<organism evidence="1 2">
    <name type="scientific">Cohnella silvisoli</name>
    <dbReference type="NCBI Taxonomy" id="2873699"/>
    <lineage>
        <taxon>Bacteria</taxon>
        <taxon>Bacillati</taxon>
        <taxon>Bacillota</taxon>
        <taxon>Bacilli</taxon>
        <taxon>Bacillales</taxon>
        <taxon>Paenibacillaceae</taxon>
        <taxon>Cohnella</taxon>
    </lineage>
</organism>
<dbReference type="EMBL" id="JASKHM010000004">
    <property type="protein sequence ID" value="MEQ4482625.1"/>
    <property type="molecule type" value="Genomic_DNA"/>
</dbReference>
<sequence length="54" mass="6127">MTENKKDDDRIKEQQMTYDVYAAMPDDGQRYEIIEGAMEMMSPSPSVAHQAVSS</sequence>
<reference evidence="1 2" key="1">
    <citation type="journal article" date="2023" name="Genome Announc.">
        <title>Pan-Genome Analyses of the Genus Cohnella and Proposal of the Novel Species Cohnella silvisoli sp. nov., Isolated from Forest Soil.</title>
        <authorList>
            <person name="Wang C."/>
            <person name="Mao L."/>
            <person name="Bao G."/>
            <person name="Zhu H."/>
        </authorList>
    </citation>
    <scope>NUCLEOTIDE SEQUENCE [LARGE SCALE GENOMIC DNA]</scope>
    <source>
        <strain evidence="1 2">NL03-T5-1</strain>
    </source>
</reference>
<evidence type="ECO:0008006" key="3">
    <source>
        <dbReference type="Google" id="ProtNLM"/>
    </source>
</evidence>
<proteinExistence type="predicted"/>
<evidence type="ECO:0000313" key="2">
    <source>
        <dbReference type="Proteomes" id="UP001493487"/>
    </source>
</evidence>
<comment type="caution">
    <text evidence="1">The sequence shown here is derived from an EMBL/GenBank/DDBJ whole genome shotgun (WGS) entry which is preliminary data.</text>
</comment>
<keyword evidence="2" id="KW-1185">Reference proteome</keyword>
<name>A0ABV1KRA6_9BACL</name>
<gene>
    <name evidence="1" type="ORF">QJS35_09480</name>
</gene>